<dbReference type="InterPro" id="IPR026891">
    <property type="entry name" value="Fn3-like"/>
</dbReference>
<dbReference type="OrthoDB" id="416222at2759"/>
<keyword evidence="3" id="KW-0326">Glycosidase</keyword>
<dbReference type="Gene3D" id="2.60.40.10">
    <property type="entry name" value="Immunoglobulins"/>
    <property type="match status" value="1"/>
</dbReference>
<dbReference type="GeneID" id="24919127"/>
<evidence type="ECO:0000313" key="6">
    <source>
        <dbReference type="Proteomes" id="UP000008312"/>
    </source>
</evidence>
<comment type="similarity">
    <text evidence="1">Belongs to the glycosyl hydrolase 3 family.</text>
</comment>
<evidence type="ECO:0000256" key="2">
    <source>
        <dbReference type="ARBA" id="ARBA00022801"/>
    </source>
</evidence>
<dbReference type="GO" id="GO:0031222">
    <property type="term" value="P:arabinan catabolic process"/>
    <property type="evidence" value="ECO:0007669"/>
    <property type="project" value="TreeGrafter"/>
</dbReference>
<dbReference type="SUPFAM" id="SSF52279">
    <property type="entry name" value="Beta-D-glucan exohydrolase, C-terminal domain"/>
    <property type="match status" value="1"/>
</dbReference>
<sequence>MLCVERRNRGNFTNRTRLRMLVGDFDSPERVSMQKMGREWINTPEFKAINLQSAHEAIVLLRNSRGLLPLRGDYKRIAVIGANANSTVVFTGDYEGLADHIYTLLEGVSLRAPRAEVVFAPGCRDIFCNSTELFDDALSLAKTADLVILGFGTDKNAACERDDLMETTCEGVSIGATQLPGCQGRLFDAILSVNPNVVLVGMSGQQLNNPKNAETVLFAPFLGNFGGLAIADVLFGRFNVGGRLPFTLYKETEKLPAIGSYDMTSYPGRTYRYHRLEPEFPFGFGLSYSKFEYSDLRVSTNQMKACESVKVEVEVKNLGPYDGNEVVQLYVSFLNVGAELPIALTPIRTLQGVERVEIRNGETKTVRFELEPINFSLIDENGARRIFEGAYEIQVGGGQKGYAEVLTQKVEIRGPSVDMEKCSKITYYCPDFSKY</sequence>
<dbReference type="GO" id="GO:0046556">
    <property type="term" value="F:alpha-L-arabinofuranosidase activity"/>
    <property type="evidence" value="ECO:0007669"/>
    <property type="project" value="TreeGrafter"/>
</dbReference>
<dbReference type="InterPro" id="IPR044993">
    <property type="entry name" value="BXL"/>
</dbReference>
<accession>D8M154</accession>
<dbReference type="InterPro" id="IPR013783">
    <property type="entry name" value="Ig-like_fold"/>
</dbReference>
<protein>
    <recommendedName>
        <fullName evidence="4">Fibronectin type III-like domain-containing protein</fullName>
    </recommendedName>
</protein>
<dbReference type="Pfam" id="PF14310">
    <property type="entry name" value="Fn3-like"/>
    <property type="match status" value="1"/>
</dbReference>
<dbReference type="EMBL" id="FN668644">
    <property type="protein sequence ID" value="CBK21793.2"/>
    <property type="molecule type" value="Genomic_DNA"/>
</dbReference>
<dbReference type="PANTHER" id="PTHR42721">
    <property type="entry name" value="SUGAR HYDROLASE-RELATED"/>
    <property type="match status" value="1"/>
</dbReference>
<dbReference type="SMART" id="SM01217">
    <property type="entry name" value="Fn3_like"/>
    <property type="match status" value="1"/>
</dbReference>
<keyword evidence="6" id="KW-1185">Reference proteome</keyword>
<gene>
    <name evidence="5" type="ORF">GSBLH_T00001906001</name>
</gene>
<evidence type="ECO:0000256" key="3">
    <source>
        <dbReference type="ARBA" id="ARBA00023295"/>
    </source>
</evidence>
<dbReference type="GO" id="GO:0045493">
    <property type="term" value="P:xylan catabolic process"/>
    <property type="evidence" value="ECO:0007669"/>
    <property type="project" value="InterPro"/>
</dbReference>
<evidence type="ECO:0000259" key="4">
    <source>
        <dbReference type="SMART" id="SM01217"/>
    </source>
</evidence>
<proteinExistence type="inferred from homology"/>
<dbReference type="OMA" id="REWINTP"/>
<dbReference type="Gene3D" id="3.40.50.1700">
    <property type="entry name" value="Glycoside hydrolase family 3 C-terminal domain"/>
    <property type="match status" value="1"/>
</dbReference>
<feature type="domain" description="Fibronectin type III-like" evidence="4">
    <location>
        <begin position="325"/>
        <end position="399"/>
    </location>
</feature>
<dbReference type="InParanoid" id="D8M154"/>
<dbReference type="Pfam" id="PF01915">
    <property type="entry name" value="Glyco_hydro_3_C"/>
    <property type="match status" value="1"/>
</dbReference>
<dbReference type="RefSeq" id="XP_012895841.1">
    <property type="nucleotide sequence ID" value="XM_013040387.1"/>
</dbReference>
<organism evidence="5">
    <name type="scientific">Blastocystis hominis</name>
    <dbReference type="NCBI Taxonomy" id="12968"/>
    <lineage>
        <taxon>Eukaryota</taxon>
        <taxon>Sar</taxon>
        <taxon>Stramenopiles</taxon>
        <taxon>Bigyra</taxon>
        <taxon>Opalozoa</taxon>
        <taxon>Opalinata</taxon>
        <taxon>Blastocystidae</taxon>
        <taxon>Blastocystis</taxon>
    </lineage>
</organism>
<dbReference type="GO" id="GO:0009044">
    <property type="term" value="F:xylan 1,4-beta-xylosidase activity"/>
    <property type="evidence" value="ECO:0007669"/>
    <property type="project" value="InterPro"/>
</dbReference>
<dbReference type="InterPro" id="IPR036881">
    <property type="entry name" value="Glyco_hydro_3_C_sf"/>
</dbReference>
<dbReference type="AlphaFoldDB" id="D8M154"/>
<keyword evidence="2" id="KW-0378">Hydrolase</keyword>
<evidence type="ECO:0000256" key="1">
    <source>
        <dbReference type="ARBA" id="ARBA00005336"/>
    </source>
</evidence>
<dbReference type="InterPro" id="IPR002772">
    <property type="entry name" value="Glyco_hydro_3_C"/>
</dbReference>
<name>D8M154_BLAHO</name>
<dbReference type="Proteomes" id="UP000008312">
    <property type="component" value="Unassembled WGS sequence"/>
</dbReference>
<evidence type="ECO:0000313" key="5">
    <source>
        <dbReference type="EMBL" id="CBK21793.2"/>
    </source>
</evidence>
<reference evidence="5" key="1">
    <citation type="submission" date="2010-02" db="EMBL/GenBank/DDBJ databases">
        <title>Sequencing and annotation of the Blastocystis hominis genome.</title>
        <authorList>
            <person name="Wincker P."/>
        </authorList>
    </citation>
    <scope>NUCLEOTIDE SEQUENCE</scope>
    <source>
        <strain evidence="5">Singapore isolate B</strain>
    </source>
</reference>
<dbReference type="PANTHER" id="PTHR42721:SF3">
    <property type="entry name" value="BETA-D-XYLOSIDASE 5-RELATED"/>
    <property type="match status" value="1"/>
</dbReference>